<evidence type="ECO:0000313" key="2">
    <source>
        <dbReference type="EMBL" id="SOH04179.1"/>
    </source>
</evidence>
<evidence type="ECO:0000313" key="1">
    <source>
        <dbReference type="EMBL" id="QII09956.1"/>
    </source>
</evidence>
<name>A0A2C9CE67_KUEST</name>
<reference evidence="1 4" key="3">
    <citation type="submission" date="2020-02" db="EMBL/GenBank/DDBJ databases">
        <title>Newly sequenced genome of strain CSTR1 showed variability in Candidatus Kuenenia stuttgartiensis genomes.</title>
        <authorList>
            <person name="Ding C."/>
            <person name="Adrian L."/>
        </authorList>
    </citation>
    <scope>NUCLEOTIDE SEQUENCE [LARGE SCALE GENOMIC DNA]</scope>
    <source>
        <strain evidence="1 4">CSTR1</strain>
    </source>
</reference>
<gene>
    <name evidence="1" type="ORF">KsCSTR_05770</name>
    <name evidence="2" type="ORF">KSMBR1_1680</name>
</gene>
<sequence length="47" mass="5258">MAAIVWHQAKVHAQFNGTLDTLLDTLNNIRLSVILEETKARGRVKAN</sequence>
<proteinExistence type="predicted"/>
<evidence type="ECO:0000313" key="4">
    <source>
        <dbReference type="Proteomes" id="UP000501926"/>
    </source>
</evidence>
<dbReference type="AlphaFoldDB" id="A0A2C9CE67"/>
<keyword evidence="3" id="KW-1185">Reference proteome</keyword>
<dbReference type="EMBL" id="LT934425">
    <property type="protein sequence ID" value="SOH04179.1"/>
    <property type="molecule type" value="Genomic_DNA"/>
</dbReference>
<accession>A0A2C9CE67</accession>
<dbReference type="KEGG" id="kst:KSMBR1_1680"/>
<organism evidence="2 3">
    <name type="scientific">Kuenenia stuttgartiensis</name>
    <dbReference type="NCBI Taxonomy" id="174633"/>
    <lineage>
        <taxon>Bacteria</taxon>
        <taxon>Pseudomonadati</taxon>
        <taxon>Planctomycetota</taxon>
        <taxon>Candidatus Brocadiia</taxon>
        <taxon>Candidatus Brocadiales</taxon>
        <taxon>Candidatus Brocadiaceae</taxon>
        <taxon>Candidatus Kuenenia</taxon>
    </lineage>
</organism>
<protein>
    <submittedName>
        <fullName evidence="2">Uncharacterized protein</fullName>
    </submittedName>
</protein>
<dbReference type="Proteomes" id="UP000501926">
    <property type="component" value="Chromosome"/>
</dbReference>
<reference evidence="2" key="2">
    <citation type="submission" date="2017-10" db="EMBL/GenBank/DDBJ databases">
        <authorList>
            <person name="Banno H."/>
            <person name="Chua N.-H."/>
        </authorList>
    </citation>
    <scope>NUCLEOTIDE SEQUENCE [LARGE SCALE GENOMIC DNA]</scope>
    <source>
        <strain evidence="2">Kuenenia_mbr1_ru-nijmegen</strain>
    </source>
</reference>
<dbReference type="Proteomes" id="UP000221734">
    <property type="component" value="Chromosome Kuenenia_stuttgartiensis_MBR1"/>
</dbReference>
<dbReference type="EMBL" id="CP049055">
    <property type="protein sequence ID" value="QII09956.1"/>
    <property type="molecule type" value="Genomic_DNA"/>
</dbReference>
<evidence type="ECO:0000313" key="3">
    <source>
        <dbReference type="Proteomes" id="UP000221734"/>
    </source>
</evidence>
<reference evidence="3" key="1">
    <citation type="submission" date="2017-10" db="EMBL/GenBank/DDBJ databases">
        <authorList>
            <person name="Frank J."/>
        </authorList>
    </citation>
    <scope>NUCLEOTIDE SEQUENCE [LARGE SCALE GENOMIC DNA]</scope>
</reference>